<dbReference type="GO" id="GO:0030170">
    <property type="term" value="F:pyridoxal phosphate binding"/>
    <property type="evidence" value="ECO:0007669"/>
    <property type="project" value="InterPro"/>
</dbReference>
<dbReference type="PATRIC" id="fig|796937.3.peg.106"/>
<dbReference type="InterPro" id="IPR036425">
    <property type="entry name" value="MoaB/Mog-like_dom_sf"/>
</dbReference>
<dbReference type="Pfam" id="PF03473">
    <property type="entry name" value="MOSC"/>
    <property type="match status" value="1"/>
</dbReference>
<dbReference type="GO" id="GO:0006777">
    <property type="term" value="P:Mo-molybdopterin cofactor biosynthetic process"/>
    <property type="evidence" value="ECO:0007669"/>
    <property type="project" value="UniProtKB-KW"/>
</dbReference>
<dbReference type="BioCyc" id="EBAC796937-HMP:GMGH-103-MONOMER"/>
<dbReference type="Proteomes" id="UP000006437">
    <property type="component" value="Unassembled WGS sequence"/>
</dbReference>
<name>G9WXL4_9FIRM</name>
<protein>
    <recommendedName>
        <fullName evidence="3">MOSC domain-containing protein</fullName>
    </recommendedName>
</protein>
<dbReference type="SUPFAM" id="SSF50800">
    <property type="entry name" value="PK beta-barrel domain-like"/>
    <property type="match status" value="1"/>
</dbReference>
<dbReference type="PROSITE" id="PS51340">
    <property type="entry name" value="MOSC"/>
    <property type="match status" value="1"/>
</dbReference>
<evidence type="ECO:0000313" key="4">
    <source>
        <dbReference type="EMBL" id="EHL16861.1"/>
    </source>
</evidence>
<dbReference type="EMBL" id="AFZE01000001">
    <property type="protein sequence ID" value="EHL16861.1"/>
    <property type="molecule type" value="Genomic_DNA"/>
</dbReference>
<comment type="caution">
    <text evidence="4">The sequence shown here is derived from an EMBL/GenBank/DDBJ whole genome shotgun (WGS) entry which is preliminary data.</text>
</comment>
<dbReference type="InterPro" id="IPR051920">
    <property type="entry name" value="MPT_Adenylyltrnsfr/MoaC-Rel"/>
</dbReference>
<dbReference type="HOGENOM" id="CLU_077358_3_0_9"/>
<gene>
    <name evidence="4" type="ORF">HMPREF9629_00103</name>
</gene>
<dbReference type="SMART" id="SM00852">
    <property type="entry name" value="MoCF_biosynth"/>
    <property type="match status" value="1"/>
</dbReference>
<dbReference type="CDD" id="cd00886">
    <property type="entry name" value="MogA_MoaB"/>
    <property type="match status" value="1"/>
</dbReference>
<dbReference type="Pfam" id="PF00994">
    <property type="entry name" value="MoCF_biosynth"/>
    <property type="match status" value="1"/>
</dbReference>
<dbReference type="Gene3D" id="2.40.33.20">
    <property type="entry name" value="PK beta-barrel domain-like"/>
    <property type="match status" value="1"/>
</dbReference>
<organism evidence="4 5">
    <name type="scientific">Peptoanaerobacter stomatis</name>
    <dbReference type="NCBI Taxonomy" id="796937"/>
    <lineage>
        <taxon>Bacteria</taxon>
        <taxon>Bacillati</taxon>
        <taxon>Bacillota</taxon>
        <taxon>Clostridia</taxon>
        <taxon>Peptostreptococcales</taxon>
        <taxon>Filifactoraceae</taxon>
        <taxon>Peptoanaerobacter</taxon>
    </lineage>
</organism>
<dbReference type="PANTHER" id="PTHR43764:SF1">
    <property type="entry name" value="MOLYBDOPTERIN MOLYBDOTRANSFERASE"/>
    <property type="match status" value="1"/>
</dbReference>
<proteinExistence type="predicted"/>
<comment type="pathway">
    <text evidence="1">Cofactor biosynthesis; molybdopterin biosynthesis.</text>
</comment>
<dbReference type="InterPro" id="IPR005302">
    <property type="entry name" value="MoCF_Sase_C"/>
</dbReference>
<dbReference type="InterPro" id="IPR001453">
    <property type="entry name" value="MoaB/Mog_dom"/>
</dbReference>
<dbReference type="NCBIfam" id="TIGR00177">
    <property type="entry name" value="molyb_syn"/>
    <property type="match status" value="1"/>
</dbReference>
<dbReference type="SUPFAM" id="SSF53218">
    <property type="entry name" value="Molybdenum cofactor biosynthesis proteins"/>
    <property type="match status" value="1"/>
</dbReference>
<dbReference type="RefSeq" id="WP_009524340.1">
    <property type="nucleotide sequence ID" value="NZ_JH414546.1"/>
</dbReference>
<reference evidence="4 5" key="1">
    <citation type="submission" date="2011-08" db="EMBL/GenBank/DDBJ databases">
        <title>The Genome Sequence of Eubacteriaceae bacterium ACC19a.</title>
        <authorList>
            <consortium name="The Broad Institute Genome Sequencing Platform"/>
            <person name="Earl A."/>
            <person name="Ward D."/>
            <person name="Feldgarden M."/>
            <person name="Gevers D."/>
            <person name="Sizova M."/>
            <person name="Hazen A."/>
            <person name="Epstein S."/>
            <person name="Young S.K."/>
            <person name="Zeng Q."/>
            <person name="Gargeya S."/>
            <person name="Fitzgerald M."/>
            <person name="Haas B."/>
            <person name="Abouelleil A."/>
            <person name="Alvarado L."/>
            <person name="Arachchi H.M."/>
            <person name="Berlin A."/>
            <person name="Brown A."/>
            <person name="Chapman S.B."/>
            <person name="Chen Z."/>
            <person name="Dunbar C."/>
            <person name="Freedman E."/>
            <person name="Gearin G."/>
            <person name="Gellesch M."/>
            <person name="Goldberg J."/>
            <person name="Griggs A."/>
            <person name="Gujja S."/>
            <person name="Heiman D."/>
            <person name="Howarth C."/>
            <person name="Larson L."/>
            <person name="Lui A."/>
            <person name="MacDonald P.J.P."/>
            <person name="Montmayeur A."/>
            <person name="Murphy C."/>
            <person name="Neiman D."/>
            <person name="Pearson M."/>
            <person name="Priest M."/>
            <person name="Roberts A."/>
            <person name="Saif S."/>
            <person name="Shea T."/>
            <person name="Shenoy N."/>
            <person name="Sisk P."/>
            <person name="Stolte C."/>
            <person name="Sykes S."/>
            <person name="Wortman J."/>
            <person name="Nusbaum C."/>
            <person name="Birren B."/>
        </authorList>
    </citation>
    <scope>NUCLEOTIDE SEQUENCE [LARGE SCALE GENOMIC DNA]</scope>
    <source>
        <strain evidence="4 5">ACC19a</strain>
    </source>
</reference>
<keyword evidence="2" id="KW-0501">Molybdenum cofactor biosynthesis</keyword>
<evidence type="ECO:0000313" key="5">
    <source>
        <dbReference type="Proteomes" id="UP000006437"/>
    </source>
</evidence>
<dbReference type="Gene3D" id="3.40.980.10">
    <property type="entry name" value="MoaB/Mog-like domain"/>
    <property type="match status" value="1"/>
</dbReference>
<sequence length="313" mass="34555">MISAKVLSVNISEKKGDVKIPIDKGEFIKGLGLKDDSHAGDWHRQVSLLSKESIDFMREKSNIDVNFGDFAENITTQGITLHRLPVGTVLKIGECILKVTQIGKECHHGCNIMKKVGSCIMPTQGIFATIEKSGLIQVNDEIEIISIPEESVFTYSIIIVSDKGSQGLRQDGCKERIVNVLGKEIVYKLVNYVIVPDEMDKIEEVIRKNMSEKVNLILTSGGTGFSKRDVTPEATKKVIERETPGISEYIRARSLEKTDRAILSRAISGIADESLIINLPGSPIAVQESLEFIADPLKHGLEILLKRDAECAR</sequence>
<accession>G9WXL4</accession>
<dbReference type="GO" id="GO:0003824">
    <property type="term" value="F:catalytic activity"/>
    <property type="evidence" value="ECO:0007669"/>
    <property type="project" value="InterPro"/>
</dbReference>
<feature type="domain" description="MOSC" evidence="3">
    <location>
        <begin position="20"/>
        <end position="145"/>
    </location>
</feature>
<dbReference type="GO" id="GO:0030151">
    <property type="term" value="F:molybdenum ion binding"/>
    <property type="evidence" value="ECO:0007669"/>
    <property type="project" value="InterPro"/>
</dbReference>
<evidence type="ECO:0000256" key="1">
    <source>
        <dbReference type="ARBA" id="ARBA00005046"/>
    </source>
</evidence>
<evidence type="ECO:0000259" key="3">
    <source>
        <dbReference type="PROSITE" id="PS51340"/>
    </source>
</evidence>
<evidence type="ECO:0000256" key="2">
    <source>
        <dbReference type="ARBA" id="ARBA00023150"/>
    </source>
</evidence>
<dbReference type="PANTHER" id="PTHR43764">
    <property type="entry name" value="MOLYBDENUM COFACTOR BIOSYNTHESIS"/>
    <property type="match status" value="1"/>
</dbReference>
<dbReference type="InterPro" id="IPR011037">
    <property type="entry name" value="Pyrv_Knase-like_insert_dom_sf"/>
</dbReference>
<dbReference type="AlphaFoldDB" id="G9WXL4"/>